<dbReference type="EC" id="2.7.7.87" evidence="3"/>
<evidence type="ECO:0000256" key="7">
    <source>
        <dbReference type="ARBA" id="ARBA00022694"/>
    </source>
</evidence>
<comment type="subcellular location">
    <subcellularLocation>
        <location evidence="1">Cytoplasm</location>
    </subcellularLocation>
</comment>
<reference evidence="14 15" key="1">
    <citation type="journal article" date="2015" name="Sci. Rep.">
        <title>Genome of the facultative scuticociliatosis pathogen Pseudocohnilembus persalinus provides insight into its virulence through horizontal gene transfer.</title>
        <authorList>
            <person name="Xiong J."/>
            <person name="Wang G."/>
            <person name="Cheng J."/>
            <person name="Tian M."/>
            <person name="Pan X."/>
            <person name="Warren A."/>
            <person name="Jiang C."/>
            <person name="Yuan D."/>
            <person name="Miao W."/>
        </authorList>
    </citation>
    <scope>NUCLEOTIDE SEQUENCE [LARGE SCALE GENOMIC DNA]</scope>
    <source>
        <strain evidence="14">36N120E</strain>
    </source>
</reference>
<dbReference type="GO" id="GO:0008033">
    <property type="term" value="P:tRNA processing"/>
    <property type="evidence" value="ECO:0007669"/>
    <property type="project" value="UniProtKB-KW"/>
</dbReference>
<evidence type="ECO:0000256" key="3">
    <source>
        <dbReference type="ARBA" id="ARBA00012584"/>
    </source>
</evidence>
<dbReference type="Proteomes" id="UP000054937">
    <property type="component" value="Unassembled WGS sequence"/>
</dbReference>
<gene>
    <name evidence="14" type="ORF">PPERSA_11775</name>
</gene>
<sequence length="123" mass="13955">MYKQVNQCLFRLKPPLSDPVIVHITEKKMYENLIEFSSEKQKQLFEALTKDLWPGPLTTILKANFKVLDKIVTAQTDYVGIRIPKETIAQKLIQYSGLPIAAPSANLFAHVSPSQAHCVKNFQ</sequence>
<dbReference type="AlphaFoldDB" id="A0A0V0QGT0"/>
<keyword evidence="15" id="KW-1185">Reference proteome</keyword>
<proteinExistence type="inferred from homology"/>
<dbReference type="InParanoid" id="A0A0V0QGT0"/>
<dbReference type="InterPro" id="IPR017945">
    <property type="entry name" value="DHBP_synth_RibB-like_a/b_dom"/>
</dbReference>
<dbReference type="SUPFAM" id="SSF55821">
    <property type="entry name" value="YrdC/RibB"/>
    <property type="match status" value="1"/>
</dbReference>
<dbReference type="PANTHER" id="PTHR17490">
    <property type="entry name" value="SUA5"/>
    <property type="match status" value="1"/>
</dbReference>
<feature type="domain" description="YrdC-like" evidence="13">
    <location>
        <begin position="1"/>
        <end position="123"/>
    </location>
</feature>
<evidence type="ECO:0000256" key="8">
    <source>
        <dbReference type="ARBA" id="ARBA00022695"/>
    </source>
</evidence>
<dbReference type="Pfam" id="PF01300">
    <property type="entry name" value="Sua5_yciO_yrdC"/>
    <property type="match status" value="1"/>
</dbReference>
<evidence type="ECO:0000256" key="10">
    <source>
        <dbReference type="ARBA" id="ARBA00022840"/>
    </source>
</evidence>
<evidence type="ECO:0000256" key="11">
    <source>
        <dbReference type="ARBA" id="ARBA00029774"/>
    </source>
</evidence>
<dbReference type="PROSITE" id="PS51163">
    <property type="entry name" value="YRDC"/>
    <property type="match status" value="1"/>
</dbReference>
<name>A0A0V0QGT0_PSEPJ</name>
<dbReference type="EMBL" id="LDAU01000171">
    <property type="protein sequence ID" value="KRX01328.1"/>
    <property type="molecule type" value="Genomic_DNA"/>
</dbReference>
<evidence type="ECO:0000256" key="9">
    <source>
        <dbReference type="ARBA" id="ARBA00022741"/>
    </source>
</evidence>
<protein>
    <recommendedName>
        <fullName evidence="4">Threonylcarbamoyl-AMP synthase</fullName>
        <ecNumber evidence="3">2.7.7.87</ecNumber>
    </recommendedName>
    <alternativeName>
        <fullName evidence="11">L-threonylcarbamoyladenylate synthase</fullName>
    </alternativeName>
</protein>
<evidence type="ECO:0000256" key="12">
    <source>
        <dbReference type="ARBA" id="ARBA00048366"/>
    </source>
</evidence>
<keyword evidence="6" id="KW-0808">Transferase</keyword>
<dbReference type="GO" id="GO:0005524">
    <property type="term" value="F:ATP binding"/>
    <property type="evidence" value="ECO:0007669"/>
    <property type="project" value="UniProtKB-KW"/>
</dbReference>
<dbReference type="PANTHER" id="PTHR17490:SF16">
    <property type="entry name" value="THREONYLCARBAMOYL-AMP SYNTHASE"/>
    <property type="match status" value="1"/>
</dbReference>
<evidence type="ECO:0000256" key="6">
    <source>
        <dbReference type="ARBA" id="ARBA00022679"/>
    </source>
</evidence>
<evidence type="ECO:0000256" key="4">
    <source>
        <dbReference type="ARBA" id="ARBA00015492"/>
    </source>
</evidence>
<dbReference type="GO" id="GO:0000049">
    <property type="term" value="F:tRNA binding"/>
    <property type="evidence" value="ECO:0007669"/>
    <property type="project" value="TreeGrafter"/>
</dbReference>
<comment type="catalytic activity">
    <reaction evidence="12">
        <text>L-threonine + hydrogencarbonate + ATP = L-threonylcarbamoyladenylate + diphosphate + H2O</text>
        <dbReference type="Rhea" id="RHEA:36407"/>
        <dbReference type="ChEBI" id="CHEBI:15377"/>
        <dbReference type="ChEBI" id="CHEBI:17544"/>
        <dbReference type="ChEBI" id="CHEBI:30616"/>
        <dbReference type="ChEBI" id="CHEBI:33019"/>
        <dbReference type="ChEBI" id="CHEBI:57926"/>
        <dbReference type="ChEBI" id="CHEBI:73682"/>
        <dbReference type="EC" id="2.7.7.87"/>
    </reaction>
</comment>
<dbReference type="Gene3D" id="3.90.870.10">
    <property type="entry name" value="DHBP synthase"/>
    <property type="match status" value="1"/>
</dbReference>
<keyword evidence="5" id="KW-0963">Cytoplasm</keyword>
<keyword evidence="8" id="KW-0548">Nucleotidyltransferase</keyword>
<dbReference type="GO" id="GO:0061710">
    <property type="term" value="F:L-threonylcarbamoyladenylate synthase"/>
    <property type="evidence" value="ECO:0007669"/>
    <property type="project" value="UniProtKB-EC"/>
</dbReference>
<keyword evidence="10" id="KW-0067">ATP-binding</keyword>
<dbReference type="OrthoDB" id="412787at2759"/>
<comment type="caution">
    <text evidence="14">The sequence shown here is derived from an EMBL/GenBank/DDBJ whole genome shotgun (WGS) entry which is preliminary data.</text>
</comment>
<evidence type="ECO:0000256" key="1">
    <source>
        <dbReference type="ARBA" id="ARBA00004496"/>
    </source>
</evidence>
<evidence type="ECO:0000313" key="14">
    <source>
        <dbReference type="EMBL" id="KRX01328.1"/>
    </source>
</evidence>
<dbReference type="GO" id="GO:0005737">
    <property type="term" value="C:cytoplasm"/>
    <property type="evidence" value="ECO:0007669"/>
    <property type="project" value="UniProtKB-SubCell"/>
</dbReference>
<evidence type="ECO:0000256" key="2">
    <source>
        <dbReference type="ARBA" id="ARBA00007663"/>
    </source>
</evidence>
<dbReference type="InterPro" id="IPR006070">
    <property type="entry name" value="Sua5-like_dom"/>
</dbReference>
<dbReference type="InterPro" id="IPR050156">
    <property type="entry name" value="TC-AMP_synthase_SUA5"/>
</dbReference>
<accession>A0A0V0QGT0</accession>
<organism evidence="14 15">
    <name type="scientific">Pseudocohnilembus persalinus</name>
    <name type="common">Ciliate</name>
    <dbReference type="NCBI Taxonomy" id="266149"/>
    <lineage>
        <taxon>Eukaryota</taxon>
        <taxon>Sar</taxon>
        <taxon>Alveolata</taxon>
        <taxon>Ciliophora</taxon>
        <taxon>Intramacronucleata</taxon>
        <taxon>Oligohymenophorea</taxon>
        <taxon>Scuticociliatia</taxon>
        <taxon>Philasterida</taxon>
        <taxon>Pseudocohnilembidae</taxon>
        <taxon>Pseudocohnilembus</taxon>
    </lineage>
</organism>
<dbReference type="GO" id="GO:0003725">
    <property type="term" value="F:double-stranded RNA binding"/>
    <property type="evidence" value="ECO:0007669"/>
    <property type="project" value="InterPro"/>
</dbReference>
<evidence type="ECO:0000259" key="13">
    <source>
        <dbReference type="PROSITE" id="PS51163"/>
    </source>
</evidence>
<keyword evidence="7" id="KW-0819">tRNA processing</keyword>
<comment type="similarity">
    <text evidence="2">Belongs to the SUA5 family.</text>
</comment>
<evidence type="ECO:0000313" key="15">
    <source>
        <dbReference type="Proteomes" id="UP000054937"/>
    </source>
</evidence>
<dbReference type="GO" id="GO:0006450">
    <property type="term" value="P:regulation of translational fidelity"/>
    <property type="evidence" value="ECO:0007669"/>
    <property type="project" value="TreeGrafter"/>
</dbReference>
<evidence type="ECO:0000256" key="5">
    <source>
        <dbReference type="ARBA" id="ARBA00022490"/>
    </source>
</evidence>
<keyword evidence="9" id="KW-0547">Nucleotide-binding</keyword>